<evidence type="ECO:0000313" key="4">
    <source>
        <dbReference type="Proteomes" id="UP001139031"/>
    </source>
</evidence>
<dbReference type="RefSeq" id="WP_224196540.1">
    <property type="nucleotide sequence ID" value="NZ_JAIRAU010000050.1"/>
</dbReference>
<organism evidence="3 4">
    <name type="scientific">Nannocystis pusilla</name>
    <dbReference type="NCBI Taxonomy" id="889268"/>
    <lineage>
        <taxon>Bacteria</taxon>
        <taxon>Pseudomonadati</taxon>
        <taxon>Myxococcota</taxon>
        <taxon>Polyangia</taxon>
        <taxon>Nannocystales</taxon>
        <taxon>Nannocystaceae</taxon>
        <taxon>Nannocystis</taxon>
    </lineage>
</organism>
<dbReference type="Pfam" id="PF20789">
    <property type="entry name" value="4HBT_3C"/>
    <property type="match status" value="1"/>
</dbReference>
<comment type="caution">
    <text evidence="3">The sequence shown here is derived from an EMBL/GenBank/DDBJ whole genome shotgun (WGS) entry which is preliminary data.</text>
</comment>
<feature type="domain" description="Acyl-CoA thioesterase-like N-terminal HotDog" evidence="1">
    <location>
        <begin position="30"/>
        <end position="114"/>
    </location>
</feature>
<keyword evidence="4" id="KW-1185">Reference proteome</keyword>
<sequence>MTHPADLAGDTAVVRTSSSESAARYVLDLPPHWDYFMPSGGALMTAALRAITAELDDPSLKPLSATTIFCAPVPAGPLVIDVVVLRRGQLATQVRAALSAAGGPFPGLEVLATYGRERPGPALGLVAAPALPRPEDLPPIDPRSEGGSAPPFFHNYDCRRALGQPWWREDRWAPGLDRAAYWYRYLTPQTLPDGQLDPLALPPLIDTMPPAMFQIGGPSLAGTIAPSLDLTVHWLEDTPRAWLLTHAHCRRARAGYATADIEIWDDEGRLIAWGNQRMFLRRRPPLPPVL</sequence>
<proteinExistence type="predicted"/>
<dbReference type="Proteomes" id="UP001139031">
    <property type="component" value="Unassembled WGS sequence"/>
</dbReference>
<dbReference type="InterPro" id="IPR049449">
    <property type="entry name" value="TesB_ACOT8-like_N"/>
</dbReference>
<dbReference type="Gene3D" id="2.40.160.210">
    <property type="entry name" value="Acyl-CoA thioesterase, double hotdog domain"/>
    <property type="match status" value="1"/>
</dbReference>
<evidence type="ECO:0000313" key="3">
    <source>
        <dbReference type="EMBL" id="MBZ5714806.1"/>
    </source>
</evidence>
<dbReference type="InterPro" id="IPR052389">
    <property type="entry name" value="Sec_Metab_Biosynth-Assoc"/>
</dbReference>
<name>A0ABS7U319_9BACT</name>
<dbReference type="InterPro" id="IPR029069">
    <property type="entry name" value="HotDog_dom_sf"/>
</dbReference>
<gene>
    <name evidence="3" type="ORF">K7C98_36710</name>
</gene>
<dbReference type="InterPro" id="IPR049450">
    <property type="entry name" value="ACOT8-like_C"/>
</dbReference>
<feature type="domain" description="Acyl-CoA thioesterase-like C-terminal" evidence="2">
    <location>
        <begin position="134"/>
        <end position="278"/>
    </location>
</feature>
<evidence type="ECO:0000259" key="1">
    <source>
        <dbReference type="Pfam" id="PF13622"/>
    </source>
</evidence>
<dbReference type="Pfam" id="PF13622">
    <property type="entry name" value="4HBT_3"/>
    <property type="match status" value="1"/>
</dbReference>
<accession>A0ABS7U319</accession>
<evidence type="ECO:0000259" key="2">
    <source>
        <dbReference type="Pfam" id="PF20789"/>
    </source>
</evidence>
<dbReference type="EMBL" id="JAIRAU010000050">
    <property type="protein sequence ID" value="MBZ5714806.1"/>
    <property type="molecule type" value="Genomic_DNA"/>
</dbReference>
<dbReference type="PANTHER" id="PTHR38110">
    <property type="entry name" value="CHROMOSOME 23, WHOLE GENOME SHOTGUN SEQUENCE"/>
    <property type="match status" value="1"/>
</dbReference>
<dbReference type="PANTHER" id="PTHR38110:SF1">
    <property type="entry name" value="THIOESTERASE DOMAIN-CONTAINING PROTEIN"/>
    <property type="match status" value="1"/>
</dbReference>
<dbReference type="SUPFAM" id="SSF54637">
    <property type="entry name" value="Thioesterase/thiol ester dehydrase-isomerase"/>
    <property type="match status" value="2"/>
</dbReference>
<reference evidence="3" key="1">
    <citation type="submission" date="2021-08" db="EMBL/GenBank/DDBJ databases">
        <authorList>
            <person name="Stevens D.C."/>
        </authorList>
    </citation>
    <scope>NUCLEOTIDE SEQUENCE</scope>
    <source>
        <strain evidence="3">DSM 53165</strain>
    </source>
</reference>
<dbReference type="InterPro" id="IPR042171">
    <property type="entry name" value="Acyl-CoA_hotdog"/>
</dbReference>
<protein>
    <submittedName>
        <fullName evidence="3">Thioesterase family protein</fullName>
    </submittedName>
</protein>